<comment type="similarity">
    <text evidence="1">Belongs to the palC family.</text>
</comment>
<evidence type="ECO:0000256" key="2">
    <source>
        <dbReference type="ARBA" id="ARBA00022193"/>
    </source>
</evidence>
<evidence type="ECO:0000259" key="4">
    <source>
        <dbReference type="PROSITE" id="PS51180"/>
    </source>
</evidence>
<dbReference type="InterPro" id="IPR037505">
    <property type="entry name" value="pH-resp_palC"/>
</dbReference>
<dbReference type="EMBL" id="SDIL01000011">
    <property type="protein sequence ID" value="RXK41152.1"/>
    <property type="molecule type" value="Genomic_DNA"/>
</dbReference>
<keyword evidence="6" id="KW-1185">Reference proteome</keyword>
<dbReference type="InterPro" id="IPR038499">
    <property type="entry name" value="BRO1_sf"/>
</dbReference>
<dbReference type="Proteomes" id="UP000289152">
    <property type="component" value="Unassembled WGS sequence"/>
</dbReference>
<organism evidence="5 6">
    <name type="scientific">Tremella mesenterica</name>
    <name type="common">Jelly fungus</name>
    <dbReference type="NCBI Taxonomy" id="5217"/>
    <lineage>
        <taxon>Eukaryota</taxon>
        <taxon>Fungi</taxon>
        <taxon>Dikarya</taxon>
        <taxon>Basidiomycota</taxon>
        <taxon>Agaricomycotina</taxon>
        <taxon>Tremellomycetes</taxon>
        <taxon>Tremellales</taxon>
        <taxon>Tremellaceae</taxon>
        <taxon>Tremella</taxon>
    </lineage>
</organism>
<dbReference type="GO" id="GO:0005886">
    <property type="term" value="C:plasma membrane"/>
    <property type="evidence" value="ECO:0007669"/>
    <property type="project" value="TreeGrafter"/>
</dbReference>
<dbReference type="InterPro" id="IPR004328">
    <property type="entry name" value="BRO1_dom"/>
</dbReference>
<dbReference type="Gene3D" id="1.25.40.280">
    <property type="entry name" value="alix/aip1 like domains"/>
    <property type="match status" value="1"/>
</dbReference>
<accession>A0A4Q1BTA1</accession>
<sequence length="468" mass="50879">MPPYLYPLPTTSLLTFSSILHDPSGTYTTTLSYATAARTKLHLALKAVSTNDVNSSALSVLDAIHEYLPYLRGIIPSLDSDILLYKTDPLFQWRSSLTAYTLTTPLLPFPSIHAEHLFVMLTYALALVNHAHHVLNSLPTFEPPPGQKASMTSEEEKRTAAGLAKGVDLLSQAAGVMEWTAGEVVPLVEMSRVAAGGRIGKGRWPVECGSETMRGLAMIFLADAHITAIRKLLLPILPHTLFAPPGPPLPPNHPSPSLLAKLYLHVASLYSSARQMCKAHSDPPTNRKLFSKSSEVDTEAAEGELIPPVKRYLRKESLLASALGYKWLGVDCGENGKGEKVGEALALLIEAKGRLEEMEDGKMRERMKGLSMGKGSERKKEERRGRKGRLERELEDVGAYSKAYNGINDTVAFQSIPPISSLNIPPGRPIFAAKKFTPPPAKVGADSESNGDITATHDTEYAGKGSYF</sequence>
<dbReference type="InParanoid" id="A0A4Q1BTA1"/>
<protein>
    <recommendedName>
        <fullName evidence="2">pH-response regulator protein palC</fullName>
    </recommendedName>
</protein>
<feature type="region of interest" description="Disordered" evidence="3">
    <location>
        <begin position="367"/>
        <end position="392"/>
    </location>
</feature>
<dbReference type="GO" id="GO:0071467">
    <property type="term" value="P:cellular response to pH"/>
    <property type="evidence" value="ECO:0007669"/>
    <property type="project" value="InterPro"/>
</dbReference>
<evidence type="ECO:0000313" key="6">
    <source>
        <dbReference type="Proteomes" id="UP000289152"/>
    </source>
</evidence>
<dbReference type="PANTHER" id="PTHR40463">
    <property type="entry name" value="PH-RESPONSE REGULATOR PROTEIN PALC"/>
    <property type="match status" value="1"/>
</dbReference>
<name>A0A4Q1BTA1_TREME</name>
<evidence type="ECO:0000256" key="3">
    <source>
        <dbReference type="SAM" id="MobiDB-lite"/>
    </source>
</evidence>
<reference evidence="5 6" key="1">
    <citation type="submission" date="2016-06" db="EMBL/GenBank/DDBJ databases">
        <title>Evolution of pathogenesis and genome organization in the Tremellales.</title>
        <authorList>
            <person name="Cuomo C."/>
            <person name="Litvintseva A."/>
            <person name="Heitman J."/>
            <person name="Chen Y."/>
            <person name="Sun S."/>
            <person name="Springer D."/>
            <person name="Dromer F."/>
            <person name="Young S."/>
            <person name="Zeng Q."/>
            <person name="Chapman S."/>
            <person name="Gujja S."/>
            <person name="Saif S."/>
            <person name="Birren B."/>
        </authorList>
    </citation>
    <scope>NUCLEOTIDE SEQUENCE [LARGE SCALE GENOMIC DNA]</scope>
    <source>
        <strain evidence="5 6">ATCC 28783</strain>
    </source>
</reference>
<dbReference type="OrthoDB" id="10266451at2759"/>
<dbReference type="PANTHER" id="PTHR40463:SF1">
    <property type="entry name" value="PH-RESPONSE REGULATOR PROTEIN PALC"/>
    <property type="match status" value="1"/>
</dbReference>
<dbReference type="VEuPathDB" id="FungiDB:TREMEDRAFT_33779"/>
<dbReference type="PROSITE" id="PS51180">
    <property type="entry name" value="BRO1"/>
    <property type="match status" value="1"/>
</dbReference>
<comment type="caution">
    <text evidence="5">The sequence shown here is derived from an EMBL/GenBank/DDBJ whole genome shotgun (WGS) entry which is preliminary data.</text>
</comment>
<dbReference type="AlphaFoldDB" id="A0A4Q1BTA1"/>
<gene>
    <name evidence="5" type="ORF">M231_01555</name>
</gene>
<feature type="region of interest" description="Disordered" evidence="3">
    <location>
        <begin position="431"/>
        <end position="468"/>
    </location>
</feature>
<feature type="domain" description="BRO1" evidence="4">
    <location>
        <begin position="2"/>
        <end position="419"/>
    </location>
</feature>
<evidence type="ECO:0000256" key="1">
    <source>
        <dbReference type="ARBA" id="ARBA00010997"/>
    </source>
</evidence>
<proteinExistence type="inferred from homology"/>
<dbReference type="STRING" id="5217.A0A4Q1BTA1"/>
<feature type="compositionally biased region" description="Basic and acidic residues" evidence="3">
    <location>
        <begin position="375"/>
        <end position="392"/>
    </location>
</feature>
<evidence type="ECO:0000313" key="5">
    <source>
        <dbReference type="EMBL" id="RXK41152.1"/>
    </source>
</evidence>
<dbReference type="SMART" id="SM01041">
    <property type="entry name" value="BRO1"/>
    <property type="match status" value="1"/>
</dbReference>